<accession>A0A1H1UUW7</accession>
<reference evidence="1 2" key="1">
    <citation type="submission" date="2016-10" db="EMBL/GenBank/DDBJ databases">
        <authorList>
            <person name="de Groot N.N."/>
        </authorList>
    </citation>
    <scope>NUCLEOTIDE SEQUENCE [LARGE SCALE GENOMIC DNA]</scope>
    <source>
        <strain evidence="1 2">DSM 22024</strain>
    </source>
</reference>
<dbReference type="Pfam" id="PF13692">
    <property type="entry name" value="Glyco_trans_1_4"/>
    <property type="match status" value="1"/>
</dbReference>
<dbReference type="STRING" id="117157.SAMN04489717_3771"/>
<gene>
    <name evidence="1" type="ORF">SAMN04489717_3771</name>
</gene>
<name>A0A1H1UUW7_9ACTN</name>
<organism evidence="1 2">
    <name type="scientific">Actinopolymorpha singaporensis</name>
    <dbReference type="NCBI Taxonomy" id="117157"/>
    <lineage>
        <taxon>Bacteria</taxon>
        <taxon>Bacillati</taxon>
        <taxon>Actinomycetota</taxon>
        <taxon>Actinomycetes</taxon>
        <taxon>Propionibacteriales</taxon>
        <taxon>Actinopolymorphaceae</taxon>
        <taxon>Actinopolymorpha</taxon>
    </lineage>
</organism>
<protein>
    <submittedName>
        <fullName evidence="1">Glycosyltransferase involved in cell wall bisynthesis</fullName>
    </submittedName>
</protein>
<keyword evidence="1" id="KW-0808">Transferase</keyword>
<evidence type="ECO:0000313" key="2">
    <source>
        <dbReference type="Proteomes" id="UP000198983"/>
    </source>
</evidence>
<dbReference type="Proteomes" id="UP000198983">
    <property type="component" value="Chromosome I"/>
</dbReference>
<dbReference type="GO" id="GO:0016740">
    <property type="term" value="F:transferase activity"/>
    <property type="evidence" value="ECO:0007669"/>
    <property type="project" value="UniProtKB-KW"/>
</dbReference>
<evidence type="ECO:0000313" key="1">
    <source>
        <dbReference type="EMBL" id="SDS75876.1"/>
    </source>
</evidence>
<sequence length="341" mass="36941">MRVLSWLDRLVEPVEVHSYVGHHNAAPRHLLRHPGRVLSAEHALRRLASLRPDRLLLHREASPLSRGGLEAALLTRAAVGVYDFDDALHCDFGGSAPWRRLAPKAPKALAAARCADRVIAGNDILAEWAVRHATDVVVIPSCVAVEDYATKQSYGLSDPPRLGWIGSADNEPVLMTIAPALWEVHRRSGARLTLIGTSRSTLGSLEQIVDRVPWTEHTQHSVLAEIDIGLMPLHDDPYSRGKCGYKLLQYAAAGVPAVGSPVGANGAVLGSLGFVAARSLQDWTDALRSLVEGPDSDRATVGWHALDQVAKRYSYDAWLGRWQQATGFGGDRAPARAGGDR</sequence>
<keyword evidence="2" id="KW-1185">Reference proteome</keyword>
<dbReference type="EMBL" id="LT629732">
    <property type="protein sequence ID" value="SDS75876.1"/>
    <property type="molecule type" value="Genomic_DNA"/>
</dbReference>
<dbReference type="SUPFAM" id="SSF53756">
    <property type="entry name" value="UDP-Glycosyltransferase/glycogen phosphorylase"/>
    <property type="match status" value="1"/>
</dbReference>
<dbReference type="Gene3D" id="3.40.50.2000">
    <property type="entry name" value="Glycogen Phosphorylase B"/>
    <property type="match status" value="1"/>
</dbReference>
<dbReference type="AlphaFoldDB" id="A0A1H1UUW7"/>
<proteinExistence type="predicted"/>